<dbReference type="InterPro" id="IPR003111">
    <property type="entry name" value="Lon_prtase_N"/>
</dbReference>
<evidence type="ECO:0000313" key="2">
    <source>
        <dbReference type="EMBL" id="SNB63238.1"/>
    </source>
</evidence>
<dbReference type="InterPro" id="IPR015947">
    <property type="entry name" value="PUA-like_sf"/>
</dbReference>
<name>A0A212QU78_9PROT</name>
<dbReference type="PANTHER" id="PTHR46732:SF8">
    <property type="entry name" value="ATP-DEPENDENT PROTEASE LA (LON) DOMAIN PROTEIN"/>
    <property type="match status" value="1"/>
</dbReference>
<protein>
    <recommendedName>
        <fullName evidence="1">Lon N-terminal domain-containing protein</fullName>
    </recommendedName>
</protein>
<keyword evidence="3" id="KW-1185">Reference proteome</keyword>
<evidence type="ECO:0000259" key="1">
    <source>
        <dbReference type="PROSITE" id="PS51787"/>
    </source>
</evidence>
<gene>
    <name evidence="2" type="ORF">SAMN07250955_103291</name>
</gene>
<organism evidence="2 3">
    <name type="scientific">Arboricoccus pini</name>
    <dbReference type="NCBI Taxonomy" id="1963835"/>
    <lineage>
        <taxon>Bacteria</taxon>
        <taxon>Pseudomonadati</taxon>
        <taxon>Pseudomonadota</taxon>
        <taxon>Alphaproteobacteria</taxon>
        <taxon>Geminicoccales</taxon>
        <taxon>Geminicoccaceae</taxon>
        <taxon>Arboricoccus</taxon>
    </lineage>
</organism>
<dbReference type="OrthoDB" id="9806457at2"/>
<dbReference type="SUPFAM" id="SSF88697">
    <property type="entry name" value="PUA domain-like"/>
    <property type="match status" value="1"/>
</dbReference>
<dbReference type="PROSITE" id="PS51787">
    <property type="entry name" value="LON_N"/>
    <property type="match status" value="1"/>
</dbReference>
<reference evidence="2 3" key="1">
    <citation type="submission" date="2017-06" db="EMBL/GenBank/DDBJ databases">
        <authorList>
            <person name="Kim H.J."/>
            <person name="Triplett B.A."/>
        </authorList>
    </citation>
    <scope>NUCLEOTIDE SEQUENCE [LARGE SCALE GENOMIC DNA]</scope>
    <source>
        <strain evidence="2 3">B29T1</strain>
    </source>
</reference>
<dbReference type="InterPro" id="IPR046336">
    <property type="entry name" value="Lon_prtase_N_sf"/>
</dbReference>
<evidence type="ECO:0000313" key="3">
    <source>
        <dbReference type="Proteomes" id="UP000197065"/>
    </source>
</evidence>
<dbReference type="EMBL" id="FYEH01000003">
    <property type="protein sequence ID" value="SNB63238.1"/>
    <property type="molecule type" value="Genomic_DNA"/>
</dbReference>
<feature type="domain" description="Lon N-terminal" evidence="1">
    <location>
        <begin position="12"/>
        <end position="211"/>
    </location>
</feature>
<accession>A0A212QU78</accession>
<sequence length="223" mass="24462">MSLVGESLPQRFPVFPLNGALLLPGGNLPLNIFEPRYLAMVRDAMRTDRIIGMIQSREVGETHAGAGPSGQASPLYGVGCVGRITNFSEADDGRILITLSGISRFDVVEELEVDTPYRQVVAGFQRWRQDCEPEEPPAALRVRLLDVLARYFELQGIEADWRAIEEAPMIPLVISLAMICPFGPSEKQALLETQDIAGQAELLTTLMDMDVRAAAISESGVRH</sequence>
<dbReference type="Gene3D" id="2.30.130.40">
    <property type="entry name" value="LON domain-like"/>
    <property type="match status" value="1"/>
</dbReference>
<proteinExistence type="predicted"/>
<dbReference type="Proteomes" id="UP000197065">
    <property type="component" value="Unassembled WGS sequence"/>
</dbReference>
<dbReference type="SMART" id="SM00464">
    <property type="entry name" value="LON"/>
    <property type="match status" value="1"/>
</dbReference>
<dbReference type="RefSeq" id="WP_088560514.1">
    <property type="nucleotide sequence ID" value="NZ_FYEH01000003.1"/>
</dbReference>
<dbReference type="Pfam" id="PF02190">
    <property type="entry name" value="LON_substr_bdg"/>
    <property type="match status" value="1"/>
</dbReference>
<dbReference type="AlphaFoldDB" id="A0A212QU78"/>
<dbReference type="PANTHER" id="PTHR46732">
    <property type="entry name" value="ATP-DEPENDENT PROTEASE LA (LON) DOMAIN PROTEIN"/>
    <property type="match status" value="1"/>
</dbReference>